<dbReference type="KEGG" id="smo:SELMODRAFT_440291"/>
<dbReference type="OrthoDB" id="659at2759"/>
<dbReference type="OMA" id="FKHWHPT"/>
<protein>
    <recommendedName>
        <fullName evidence="7">Methyltransferase domain-containing protein</fullName>
    </recommendedName>
</protein>
<evidence type="ECO:0000313" key="5">
    <source>
        <dbReference type="EMBL" id="EFJ30364.1"/>
    </source>
</evidence>
<feature type="domain" description="Sulfatase-modifying factor enzyme-like" evidence="3">
    <location>
        <begin position="631"/>
        <end position="699"/>
    </location>
</feature>
<keyword evidence="1" id="KW-0489">Methyltransferase</keyword>
<dbReference type="Gene3D" id="3.90.1580.10">
    <property type="entry name" value="paralog of FGE (formylglycine-generating enzyme)"/>
    <property type="match status" value="1"/>
</dbReference>
<dbReference type="GO" id="GO:0032259">
    <property type="term" value="P:methylation"/>
    <property type="evidence" value="ECO:0007669"/>
    <property type="project" value="UniProtKB-KW"/>
</dbReference>
<dbReference type="InterPro" id="IPR019257">
    <property type="entry name" value="MeTrfase_dom"/>
</dbReference>
<dbReference type="eggNOG" id="ENOG502QS9T">
    <property type="taxonomic scope" value="Eukaryota"/>
</dbReference>
<dbReference type="InterPro" id="IPR016187">
    <property type="entry name" value="CTDL_fold"/>
</dbReference>
<evidence type="ECO:0000259" key="3">
    <source>
        <dbReference type="Pfam" id="PF03781"/>
    </source>
</evidence>
<gene>
    <name evidence="5" type="ORF">SELMODRAFT_440291</name>
</gene>
<dbReference type="InterPro" id="IPR029063">
    <property type="entry name" value="SAM-dependent_MTases_sf"/>
</dbReference>
<dbReference type="PANTHER" id="PTHR43397">
    <property type="entry name" value="ERGOTHIONEINE BIOSYNTHESIS PROTEIN 1"/>
    <property type="match status" value="1"/>
</dbReference>
<organism evidence="6">
    <name type="scientific">Selaginella moellendorffii</name>
    <name type="common">Spikemoss</name>
    <dbReference type="NCBI Taxonomy" id="88036"/>
    <lineage>
        <taxon>Eukaryota</taxon>
        <taxon>Viridiplantae</taxon>
        <taxon>Streptophyta</taxon>
        <taxon>Embryophyta</taxon>
        <taxon>Tracheophyta</taxon>
        <taxon>Lycopodiopsida</taxon>
        <taxon>Selaginellales</taxon>
        <taxon>Selaginellaceae</taxon>
        <taxon>Selaginella</taxon>
    </lineage>
</organism>
<dbReference type="CDD" id="cd02440">
    <property type="entry name" value="AdoMet_MTases"/>
    <property type="match status" value="1"/>
</dbReference>
<dbReference type="Pfam" id="PF10017">
    <property type="entry name" value="Methyltransf_33"/>
    <property type="match status" value="1"/>
</dbReference>
<evidence type="ECO:0000259" key="4">
    <source>
        <dbReference type="Pfam" id="PF10017"/>
    </source>
</evidence>
<dbReference type="InterPro" id="IPR042095">
    <property type="entry name" value="SUMF_sf"/>
</dbReference>
<dbReference type="Gramene" id="EFJ30364">
    <property type="protein sequence ID" value="EFJ30364"/>
    <property type="gene ID" value="SELMODRAFT_440291"/>
</dbReference>
<dbReference type="Gene3D" id="3.40.50.150">
    <property type="entry name" value="Vaccinia Virus protein VP39"/>
    <property type="match status" value="1"/>
</dbReference>
<dbReference type="InterPro" id="IPR051128">
    <property type="entry name" value="EgtD_Methyltrsf_superfamily"/>
</dbReference>
<sequence>MANVSSIVDGLRRSERKQIPFHLLYDHRGSELYKKITELKSYYPFEAEKALFQKHALDIAGQIAPGSLIVELGCGVADKTALLLNAILSKHQRCHYVGIDVSRTALDEAESSMEKSDDLELELVHADYLEGLEMVREKYPDRLICILWLGSSIGNLSQSESGDFVGRMLKIVGSRCQFFLCVDLWKDEATLRAAYEDKQGVTGSFIKNGMKHGLELLGHSVSDDEVHEDWEYEVQINSMSRQVEMYVRFLRSLCLVDHDIEISKNERVLVEISRKFTVEDVLQLVSQLGFVCHARWTSKSYGCFMMLSCEEAAIRCWTDTDKLFKGVGDWMSQPISYRHPYCFYYGHVTAFTIIKLLKDEPDTGLNLVFSRGIDPCMLDPSRCHKHPETPAQWPDKETLRKYTMDGRARVLEYLRDGNPDVRCLCLVLEHERMHQETMAYMLAQERKLQFEAPLLIPPHELGLADGNGTSKPAATDVFVSRGSVVLGSDPIPGVFRFDNEEPSYKTQVEHDFCISSMPVSIGEFMVFVQDGCYNKRELWQEDDFTFLERSGHKFPATWSCSQGDYYVHFPYKTLSWIEARHQPVYVSLMEAEAFSKWMCSRVMTEAEYQRVLDEEFAREEQRVKHLKDGGWEWTSSLLAPFEGFTSMEEYPEYSTDFFDGLHYVLKGSSPATHVSLLRDSFRNFYQRQYPYAFAKFRLCKSSQ</sequence>
<dbReference type="HOGENOM" id="CLU_006921_0_1_1"/>
<dbReference type="InParanoid" id="D8RAS3"/>
<dbReference type="Proteomes" id="UP000001514">
    <property type="component" value="Unassembled WGS sequence"/>
</dbReference>
<dbReference type="PANTHER" id="PTHR43397:SF1">
    <property type="entry name" value="ERGOTHIONEINE BIOSYNTHESIS PROTEIN 1"/>
    <property type="match status" value="1"/>
</dbReference>
<dbReference type="Pfam" id="PF03781">
    <property type="entry name" value="FGE-sulfatase"/>
    <property type="match status" value="2"/>
</dbReference>
<dbReference type="SUPFAM" id="SSF56436">
    <property type="entry name" value="C-type lectin-like"/>
    <property type="match status" value="1"/>
</dbReference>
<evidence type="ECO:0000313" key="6">
    <source>
        <dbReference type="Proteomes" id="UP000001514"/>
    </source>
</evidence>
<evidence type="ECO:0000256" key="2">
    <source>
        <dbReference type="ARBA" id="ARBA00022679"/>
    </source>
</evidence>
<dbReference type="GO" id="GO:0052706">
    <property type="term" value="F:L-histidine N(alpha)-methyltransferase activity"/>
    <property type="evidence" value="ECO:0000318"/>
    <property type="project" value="GO_Central"/>
</dbReference>
<keyword evidence="6" id="KW-1185">Reference proteome</keyword>
<evidence type="ECO:0000256" key="1">
    <source>
        <dbReference type="ARBA" id="ARBA00022603"/>
    </source>
</evidence>
<name>D8RAS3_SELML</name>
<feature type="domain" description="Histidine-specific methyltransferase SAM-dependent" evidence="4">
    <location>
        <begin position="6"/>
        <end position="300"/>
    </location>
</feature>
<dbReference type="AlphaFoldDB" id="D8RAS3"/>
<accession>D8RAS3</accession>
<dbReference type="SUPFAM" id="SSF53335">
    <property type="entry name" value="S-adenosyl-L-methionine-dependent methyltransferases"/>
    <property type="match status" value="1"/>
</dbReference>
<dbReference type="SMR" id="D8RAS3"/>
<proteinExistence type="predicted"/>
<reference evidence="5 6" key="1">
    <citation type="journal article" date="2011" name="Science">
        <title>The Selaginella genome identifies genetic changes associated with the evolution of vascular plants.</title>
        <authorList>
            <person name="Banks J.A."/>
            <person name="Nishiyama T."/>
            <person name="Hasebe M."/>
            <person name="Bowman J.L."/>
            <person name="Gribskov M."/>
            <person name="dePamphilis C."/>
            <person name="Albert V.A."/>
            <person name="Aono N."/>
            <person name="Aoyama T."/>
            <person name="Ambrose B.A."/>
            <person name="Ashton N.W."/>
            <person name="Axtell M.J."/>
            <person name="Barker E."/>
            <person name="Barker M.S."/>
            <person name="Bennetzen J.L."/>
            <person name="Bonawitz N.D."/>
            <person name="Chapple C."/>
            <person name="Cheng C."/>
            <person name="Correa L.G."/>
            <person name="Dacre M."/>
            <person name="DeBarry J."/>
            <person name="Dreyer I."/>
            <person name="Elias M."/>
            <person name="Engstrom E.M."/>
            <person name="Estelle M."/>
            <person name="Feng L."/>
            <person name="Finet C."/>
            <person name="Floyd S.K."/>
            <person name="Frommer W.B."/>
            <person name="Fujita T."/>
            <person name="Gramzow L."/>
            <person name="Gutensohn M."/>
            <person name="Harholt J."/>
            <person name="Hattori M."/>
            <person name="Heyl A."/>
            <person name="Hirai T."/>
            <person name="Hiwatashi Y."/>
            <person name="Ishikawa M."/>
            <person name="Iwata M."/>
            <person name="Karol K.G."/>
            <person name="Koehler B."/>
            <person name="Kolukisaoglu U."/>
            <person name="Kubo M."/>
            <person name="Kurata T."/>
            <person name="Lalonde S."/>
            <person name="Li K."/>
            <person name="Li Y."/>
            <person name="Litt A."/>
            <person name="Lyons E."/>
            <person name="Manning G."/>
            <person name="Maruyama T."/>
            <person name="Michael T.P."/>
            <person name="Mikami K."/>
            <person name="Miyazaki S."/>
            <person name="Morinaga S."/>
            <person name="Murata T."/>
            <person name="Mueller-Roeber B."/>
            <person name="Nelson D.R."/>
            <person name="Obara M."/>
            <person name="Oguri Y."/>
            <person name="Olmstead R.G."/>
            <person name="Onodera N."/>
            <person name="Petersen B.L."/>
            <person name="Pils B."/>
            <person name="Prigge M."/>
            <person name="Rensing S.A."/>
            <person name="Riano-Pachon D.M."/>
            <person name="Roberts A.W."/>
            <person name="Sato Y."/>
            <person name="Scheller H.V."/>
            <person name="Schulz B."/>
            <person name="Schulz C."/>
            <person name="Shakirov E.V."/>
            <person name="Shibagaki N."/>
            <person name="Shinohara N."/>
            <person name="Shippen D.E."/>
            <person name="Soerensen I."/>
            <person name="Sotooka R."/>
            <person name="Sugimoto N."/>
            <person name="Sugita M."/>
            <person name="Sumikawa N."/>
            <person name="Tanurdzic M."/>
            <person name="Theissen G."/>
            <person name="Ulvskov P."/>
            <person name="Wakazuki S."/>
            <person name="Weng J.K."/>
            <person name="Willats W.W."/>
            <person name="Wipf D."/>
            <person name="Wolf P.G."/>
            <person name="Yang L."/>
            <person name="Zimmer A.D."/>
            <person name="Zhu Q."/>
            <person name="Mitros T."/>
            <person name="Hellsten U."/>
            <person name="Loque D."/>
            <person name="Otillar R."/>
            <person name="Salamov A."/>
            <person name="Schmutz J."/>
            <person name="Shapiro H."/>
            <person name="Lindquist E."/>
            <person name="Lucas S."/>
            <person name="Rokhsar D."/>
            <person name="Grigoriev I.V."/>
        </authorList>
    </citation>
    <scope>NUCLEOTIDE SEQUENCE [LARGE SCALE GENOMIC DNA]</scope>
</reference>
<dbReference type="STRING" id="88036.D8RAS3"/>
<feature type="domain" description="Sulfatase-modifying factor enzyme-like" evidence="3">
    <location>
        <begin position="475"/>
        <end position="610"/>
    </location>
</feature>
<keyword evidence="2" id="KW-0808">Transferase</keyword>
<evidence type="ECO:0008006" key="7">
    <source>
        <dbReference type="Google" id="ProtNLM"/>
    </source>
</evidence>
<dbReference type="InterPro" id="IPR005532">
    <property type="entry name" value="SUMF_dom"/>
</dbReference>
<dbReference type="EMBL" id="GL377575">
    <property type="protein sequence ID" value="EFJ30364.1"/>
    <property type="molecule type" value="Genomic_DNA"/>
</dbReference>